<organism evidence="1">
    <name type="scientific">marine sediment metagenome</name>
    <dbReference type="NCBI Taxonomy" id="412755"/>
    <lineage>
        <taxon>unclassified sequences</taxon>
        <taxon>metagenomes</taxon>
        <taxon>ecological metagenomes</taxon>
    </lineage>
</organism>
<comment type="caution">
    <text evidence="1">The sequence shown here is derived from an EMBL/GenBank/DDBJ whole genome shotgun (WGS) entry which is preliminary data.</text>
</comment>
<evidence type="ECO:0000313" key="1">
    <source>
        <dbReference type="EMBL" id="GAG40121.1"/>
    </source>
</evidence>
<dbReference type="EMBL" id="BARS01042183">
    <property type="protein sequence ID" value="GAG40121.1"/>
    <property type="molecule type" value="Genomic_DNA"/>
</dbReference>
<proteinExistence type="predicted"/>
<accession>X0YU05</accession>
<name>X0YU05_9ZZZZ</name>
<reference evidence="1" key="1">
    <citation type="journal article" date="2014" name="Front. Microbiol.">
        <title>High frequency of phylogenetically diverse reductive dehalogenase-homologous genes in deep subseafloor sedimentary metagenomes.</title>
        <authorList>
            <person name="Kawai M."/>
            <person name="Futagami T."/>
            <person name="Toyoda A."/>
            <person name="Takaki Y."/>
            <person name="Nishi S."/>
            <person name="Hori S."/>
            <person name="Arai W."/>
            <person name="Tsubouchi T."/>
            <person name="Morono Y."/>
            <person name="Uchiyama I."/>
            <person name="Ito T."/>
            <person name="Fujiyama A."/>
            <person name="Inagaki F."/>
            <person name="Takami H."/>
        </authorList>
    </citation>
    <scope>NUCLEOTIDE SEQUENCE</scope>
    <source>
        <strain evidence="1">Expedition CK06-06</strain>
    </source>
</reference>
<protein>
    <submittedName>
        <fullName evidence="1">Uncharacterized protein</fullName>
    </submittedName>
</protein>
<feature type="non-terminal residue" evidence="1">
    <location>
        <position position="128"/>
    </location>
</feature>
<dbReference type="AlphaFoldDB" id="X0YU05"/>
<sequence length="128" mass="14977">MNNKHLIPLFVKEGNKNYWISGQANIDDGDLFFEDYFNEESIKICSSINELRDKFNFGCWARCVSFIYKNLCFVNQINGGDEWLTMKAFNVPDNPEIISFESITMKAFIKKHKFKDLITRLCNATKDQ</sequence>
<gene>
    <name evidence="1" type="ORF">S01H1_64033</name>
</gene>